<feature type="region of interest" description="Disordered" evidence="6">
    <location>
        <begin position="156"/>
        <end position="185"/>
    </location>
</feature>
<evidence type="ECO:0000256" key="2">
    <source>
        <dbReference type="ARBA" id="ARBA00022670"/>
    </source>
</evidence>
<dbReference type="Gene3D" id="3.30.2320.10">
    <property type="entry name" value="hypothetical protein PF0899 domain"/>
    <property type="match status" value="1"/>
</dbReference>
<dbReference type="Pfam" id="PF25209">
    <property type="entry name" value="Phage_capsid_4"/>
    <property type="match status" value="1"/>
</dbReference>
<accession>A0A6J7WWH2</accession>
<dbReference type="GO" id="GO:0006508">
    <property type="term" value="P:proteolysis"/>
    <property type="evidence" value="ECO:0007669"/>
    <property type="project" value="UniProtKB-KW"/>
</dbReference>
<dbReference type="EMBL" id="LR798298">
    <property type="protein sequence ID" value="CAB5222110.1"/>
    <property type="molecule type" value="Genomic_DNA"/>
</dbReference>
<evidence type="ECO:0000259" key="7">
    <source>
        <dbReference type="Pfam" id="PF04586"/>
    </source>
</evidence>
<keyword evidence="5" id="KW-1273">Viral capsid maturation</keyword>
<dbReference type="Pfam" id="PF04586">
    <property type="entry name" value="Peptidase_S78"/>
    <property type="match status" value="1"/>
</dbReference>
<sequence>MIRFTADLPTLDFAKSEQDAPASISGIAVPWAPTTAIVSGGQKVAFARGAFDVNQKNAKLIEGHDLSQLRGTVNALADMEEGLGFTATFARTRASADAVELVKAGAYDAVSVGAEVIESHYDKELKATVVTKASLMELSLVAIPAFKDALITSIAASAEETEPDETPTETNPTPSEEDAMSEPTTVEAAVATQPIYATAKREFKLPSPAEYMATFLRGGADFAQMNENIRAAAPSAPYIDTESNPGALPEIIVQPAYNNFRGLRPVIDAIGTKAMPTGGQIFVRPSVTTHVSQGVQSAQNAALTAGTLAVTRNTVTKNTYGGYVTISEQDLDWTDPNILQLVLDDMGRVYANTTDNVAADALLAGCSQSAVLTDPTSPAEWISDIYDASSTILTNSNGNLPTHLFLSPNMWAAAGKLVDTTGRPLFSNVGPMNAYGSQSPAQTDGIVAFGLRVVVDRNFAADTCIVGDASGFEIFESMKGAISIDVPSTLSRTIAWRGYLATLMIDATKFVKLT</sequence>
<gene>
    <name evidence="8" type="ORF">UFOVP363_3</name>
</gene>
<protein>
    <submittedName>
        <fullName evidence="8">Prohead protease</fullName>
    </submittedName>
</protein>
<dbReference type="GO" id="GO:0046797">
    <property type="term" value="P:viral procapsid maturation"/>
    <property type="evidence" value="ECO:0007669"/>
    <property type="project" value="UniProtKB-KW"/>
</dbReference>
<proteinExistence type="predicted"/>
<evidence type="ECO:0000256" key="4">
    <source>
        <dbReference type="ARBA" id="ARBA00022950"/>
    </source>
</evidence>
<evidence type="ECO:0000256" key="1">
    <source>
        <dbReference type="ARBA" id="ARBA00022612"/>
    </source>
</evidence>
<dbReference type="InterPro" id="IPR054613">
    <property type="entry name" value="Peptidase_S78_dom"/>
</dbReference>
<keyword evidence="3" id="KW-0378">Hydrolase</keyword>
<feature type="domain" description="Prohead serine protease" evidence="7">
    <location>
        <begin position="15"/>
        <end position="161"/>
    </location>
</feature>
<organism evidence="8">
    <name type="scientific">uncultured Caudovirales phage</name>
    <dbReference type="NCBI Taxonomy" id="2100421"/>
    <lineage>
        <taxon>Viruses</taxon>
        <taxon>Duplodnaviria</taxon>
        <taxon>Heunggongvirae</taxon>
        <taxon>Uroviricota</taxon>
        <taxon>Caudoviricetes</taxon>
        <taxon>Peduoviridae</taxon>
        <taxon>Maltschvirus</taxon>
        <taxon>Maltschvirus maltsch</taxon>
    </lineage>
</organism>
<evidence type="ECO:0000256" key="3">
    <source>
        <dbReference type="ARBA" id="ARBA00022801"/>
    </source>
</evidence>
<keyword evidence="2 8" id="KW-0645">Protease</keyword>
<evidence type="ECO:0000256" key="6">
    <source>
        <dbReference type="SAM" id="MobiDB-lite"/>
    </source>
</evidence>
<name>A0A6J7WWH2_9CAUD</name>
<dbReference type="SUPFAM" id="SSF56563">
    <property type="entry name" value="Major capsid protein gp5"/>
    <property type="match status" value="1"/>
</dbReference>
<reference evidence="8" key="1">
    <citation type="submission" date="2020-05" db="EMBL/GenBank/DDBJ databases">
        <authorList>
            <person name="Chiriac C."/>
            <person name="Salcher M."/>
            <person name="Ghai R."/>
            <person name="Kavagutti S V."/>
        </authorList>
    </citation>
    <scope>NUCLEOTIDE SEQUENCE</scope>
</reference>
<evidence type="ECO:0000256" key="5">
    <source>
        <dbReference type="ARBA" id="ARBA00023045"/>
    </source>
</evidence>
<keyword evidence="4" id="KW-0118">Viral capsid assembly</keyword>
<keyword evidence="1" id="KW-1188">Viral release from host cell</keyword>
<evidence type="ECO:0000313" key="8">
    <source>
        <dbReference type="EMBL" id="CAB5222110.1"/>
    </source>
</evidence>
<dbReference type="GO" id="GO:0008233">
    <property type="term" value="F:peptidase activity"/>
    <property type="evidence" value="ECO:0007669"/>
    <property type="project" value="UniProtKB-KW"/>
</dbReference>